<evidence type="ECO:0000313" key="3">
    <source>
        <dbReference type="Proteomes" id="UP000181897"/>
    </source>
</evidence>
<name>A0A1J0WKN9_9RHOB</name>
<evidence type="ECO:0000313" key="2">
    <source>
        <dbReference type="EMBL" id="APE44905.1"/>
    </source>
</evidence>
<keyword evidence="1" id="KW-0812">Transmembrane</keyword>
<dbReference type="OrthoDB" id="7726926at2"/>
<keyword evidence="3" id="KW-1185">Reference proteome</keyword>
<accession>A0A1J0WKN9</accession>
<dbReference type="STRING" id="1917485.BOO69_16945"/>
<dbReference type="AlphaFoldDB" id="A0A1J0WKN9"/>
<dbReference type="KEGG" id="suam:BOO69_16945"/>
<protein>
    <submittedName>
        <fullName evidence="2">Uncharacterized protein</fullName>
    </submittedName>
</protein>
<keyword evidence="1" id="KW-0472">Membrane</keyword>
<dbReference type="EMBL" id="CP018076">
    <property type="protein sequence ID" value="APE44905.1"/>
    <property type="molecule type" value="Genomic_DNA"/>
</dbReference>
<dbReference type="RefSeq" id="WP_071973251.1">
    <property type="nucleotide sequence ID" value="NZ_CP018076.1"/>
</dbReference>
<evidence type="ECO:0000256" key="1">
    <source>
        <dbReference type="SAM" id="Phobius"/>
    </source>
</evidence>
<organism evidence="2 3">
    <name type="scientific">Sulfitobacter alexandrii</name>
    <dbReference type="NCBI Taxonomy" id="1917485"/>
    <lineage>
        <taxon>Bacteria</taxon>
        <taxon>Pseudomonadati</taxon>
        <taxon>Pseudomonadota</taxon>
        <taxon>Alphaproteobacteria</taxon>
        <taxon>Rhodobacterales</taxon>
        <taxon>Roseobacteraceae</taxon>
        <taxon>Sulfitobacter</taxon>
    </lineage>
</organism>
<dbReference type="Proteomes" id="UP000181897">
    <property type="component" value="Chromosome"/>
</dbReference>
<sequence length="62" mass="6756">MAHHSNSVHRTPKDDKALSQAIFIVVGLAIIAGGLWFLYQDNAPYHPDVSGTEGELYLSTDS</sequence>
<reference evidence="2 3" key="1">
    <citation type="submission" date="2016-11" db="EMBL/GenBank/DDBJ databases">
        <title>Complete genome sequence of Sulfitobacter sp. AM1-D1, a toxic bacteria associated with marine dinoflagellate Alexandrium minutum in East China Sea.</title>
        <authorList>
            <person name="Yang Q."/>
            <person name="Zhang X."/>
            <person name="Tian X."/>
        </authorList>
    </citation>
    <scope>NUCLEOTIDE SEQUENCE [LARGE SCALE GENOMIC DNA]</scope>
    <source>
        <strain evidence="2 3">AM1-D1</strain>
    </source>
</reference>
<gene>
    <name evidence="2" type="ORF">BOO69_16945</name>
</gene>
<proteinExistence type="predicted"/>
<feature type="transmembrane region" description="Helical" evidence="1">
    <location>
        <begin position="21"/>
        <end position="39"/>
    </location>
</feature>
<keyword evidence="1" id="KW-1133">Transmembrane helix</keyword>